<protein>
    <submittedName>
        <fullName evidence="1">20801_t:CDS:1</fullName>
    </submittedName>
</protein>
<organism evidence="1 2">
    <name type="scientific">Racocetra persica</name>
    <dbReference type="NCBI Taxonomy" id="160502"/>
    <lineage>
        <taxon>Eukaryota</taxon>
        <taxon>Fungi</taxon>
        <taxon>Fungi incertae sedis</taxon>
        <taxon>Mucoromycota</taxon>
        <taxon>Glomeromycotina</taxon>
        <taxon>Glomeromycetes</taxon>
        <taxon>Diversisporales</taxon>
        <taxon>Gigasporaceae</taxon>
        <taxon>Racocetra</taxon>
    </lineage>
</organism>
<comment type="caution">
    <text evidence="1">The sequence shown here is derived from an EMBL/GenBank/DDBJ whole genome shotgun (WGS) entry which is preliminary data.</text>
</comment>
<accession>A0ACA9S987</accession>
<proteinExistence type="predicted"/>
<evidence type="ECO:0000313" key="1">
    <source>
        <dbReference type="EMBL" id="CAG8830808.1"/>
    </source>
</evidence>
<reference evidence="1" key="1">
    <citation type="submission" date="2021-06" db="EMBL/GenBank/DDBJ databases">
        <authorList>
            <person name="Kallberg Y."/>
            <person name="Tangrot J."/>
            <person name="Rosling A."/>
        </authorList>
    </citation>
    <scope>NUCLEOTIDE SEQUENCE</scope>
    <source>
        <strain evidence="1">MA461A</strain>
    </source>
</reference>
<dbReference type="Proteomes" id="UP000789920">
    <property type="component" value="Unassembled WGS sequence"/>
</dbReference>
<keyword evidence="2" id="KW-1185">Reference proteome</keyword>
<evidence type="ECO:0000313" key="2">
    <source>
        <dbReference type="Proteomes" id="UP000789920"/>
    </source>
</evidence>
<sequence length="215" mass="24077">ANAVKLVKINQVKSQNKIFKNMPKLNPYLENKKPIELVQEIKDEYKVPSYEEFVKSYENDEEINESYDFEVASYGGIGEPKGSGPMFNFFQLLQVLVNTPAGPVVETVGRAASSPDISRAVVETGRFIEEHSNEISQIGRSFAVGNSSSSYSAFTAASSYRLTHYRDGIKTNGKSGPKRCYYTWDGFHNEIEMYDHLGNPVDAIDPITGNRLFNP</sequence>
<name>A0ACA9S987_9GLOM</name>
<feature type="non-terminal residue" evidence="1">
    <location>
        <position position="1"/>
    </location>
</feature>
<gene>
    <name evidence="1" type="ORF">RPERSI_LOCUS27922</name>
</gene>
<feature type="non-terminal residue" evidence="1">
    <location>
        <position position="215"/>
    </location>
</feature>
<dbReference type="EMBL" id="CAJVQC010099938">
    <property type="protein sequence ID" value="CAG8830808.1"/>
    <property type="molecule type" value="Genomic_DNA"/>
</dbReference>